<accession>A0A8S4C1Q1</accession>
<evidence type="ECO:0000256" key="4">
    <source>
        <dbReference type="SAM" id="MobiDB-lite"/>
    </source>
</evidence>
<dbReference type="InterPro" id="IPR009057">
    <property type="entry name" value="Homeodomain-like_sf"/>
</dbReference>
<comment type="subcellular location">
    <subcellularLocation>
        <location evidence="1 2 3">Nucleus</location>
    </subcellularLocation>
</comment>
<evidence type="ECO:0000313" key="6">
    <source>
        <dbReference type="EMBL" id="CAG6017898.1"/>
    </source>
</evidence>
<feature type="non-terminal residue" evidence="6">
    <location>
        <position position="1"/>
    </location>
</feature>
<protein>
    <submittedName>
        <fullName evidence="6">(Atlantic silverside) hypothetical protein</fullName>
    </submittedName>
</protein>
<feature type="compositionally biased region" description="Basic residues" evidence="4">
    <location>
        <begin position="60"/>
        <end position="71"/>
    </location>
</feature>
<dbReference type="EMBL" id="CAJRST010039999">
    <property type="protein sequence ID" value="CAG6017898.1"/>
    <property type="molecule type" value="Genomic_DNA"/>
</dbReference>
<dbReference type="CDD" id="cd00086">
    <property type="entry name" value="homeodomain"/>
    <property type="match status" value="2"/>
</dbReference>
<keyword evidence="7" id="KW-1185">Reference proteome</keyword>
<dbReference type="InterPro" id="IPR050848">
    <property type="entry name" value="Homeobox_TF"/>
</dbReference>
<dbReference type="Proteomes" id="UP000677803">
    <property type="component" value="Unassembled WGS sequence"/>
</dbReference>
<feature type="compositionally biased region" description="Low complexity" evidence="4">
    <location>
        <begin position="434"/>
        <end position="445"/>
    </location>
</feature>
<feature type="domain" description="Homeobox" evidence="5">
    <location>
        <begin position="352"/>
        <end position="397"/>
    </location>
</feature>
<evidence type="ECO:0000256" key="2">
    <source>
        <dbReference type="PROSITE-ProRule" id="PRU00108"/>
    </source>
</evidence>
<feature type="compositionally biased region" description="Low complexity" evidence="4">
    <location>
        <begin position="167"/>
        <end position="184"/>
    </location>
</feature>
<dbReference type="Pfam" id="PF00046">
    <property type="entry name" value="Homeodomain"/>
    <property type="match status" value="2"/>
</dbReference>
<dbReference type="OrthoDB" id="6159439at2759"/>
<feature type="region of interest" description="Disordered" evidence="4">
    <location>
        <begin position="53"/>
        <end position="80"/>
    </location>
</feature>
<gene>
    <name evidence="6" type="ORF">MMEN_LOCUS20915</name>
</gene>
<keyword evidence="2 3" id="KW-0371">Homeobox</keyword>
<evidence type="ECO:0000259" key="5">
    <source>
        <dbReference type="PROSITE" id="PS50071"/>
    </source>
</evidence>
<dbReference type="SUPFAM" id="SSF46689">
    <property type="entry name" value="Homeodomain-like"/>
    <property type="match status" value="2"/>
</dbReference>
<feature type="region of interest" description="Disordered" evidence="4">
    <location>
        <begin position="132"/>
        <end position="205"/>
    </location>
</feature>
<dbReference type="Gene3D" id="1.10.10.60">
    <property type="entry name" value="Homeodomain-like"/>
    <property type="match status" value="2"/>
</dbReference>
<keyword evidence="2 3" id="KW-0238">DNA-binding</keyword>
<feature type="domain" description="Homeobox" evidence="5">
    <location>
        <begin position="198"/>
        <end position="258"/>
    </location>
</feature>
<evidence type="ECO:0000256" key="1">
    <source>
        <dbReference type="ARBA" id="ARBA00004123"/>
    </source>
</evidence>
<proteinExistence type="predicted"/>
<feature type="compositionally biased region" description="Polar residues" evidence="4">
    <location>
        <begin position="319"/>
        <end position="333"/>
    </location>
</feature>
<dbReference type="AlphaFoldDB" id="A0A8S4C1Q1"/>
<comment type="caution">
    <text evidence="6">The sequence shown here is derived from an EMBL/GenBank/DDBJ whole genome shotgun (WGS) entry which is preliminary data.</text>
</comment>
<dbReference type="InterPro" id="IPR001356">
    <property type="entry name" value="HD"/>
</dbReference>
<keyword evidence="2 3" id="KW-0539">Nucleus</keyword>
<reference evidence="6" key="1">
    <citation type="submission" date="2021-05" db="EMBL/GenBank/DDBJ databases">
        <authorList>
            <person name="Tigano A."/>
        </authorList>
    </citation>
    <scope>NUCLEOTIDE SEQUENCE</scope>
</reference>
<dbReference type="PROSITE" id="PS50071">
    <property type="entry name" value="HOMEOBOX_2"/>
    <property type="match status" value="2"/>
</dbReference>
<dbReference type="GO" id="GO:0005634">
    <property type="term" value="C:nucleus"/>
    <property type="evidence" value="ECO:0007669"/>
    <property type="project" value="UniProtKB-SubCell"/>
</dbReference>
<feature type="non-terminal residue" evidence="6">
    <location>
        <position position="445"/>
    </location>
</feature>
<feature type="region of interest" description="Disordered" evidence="4">
    <location>
        <begin position="422"/>
        <end position="445"/>
    </location>
</feature>
<name>A0A8S4C1Q1_9TELE</name>
<dbReference type="SMART" id="SM00389">
    <property type="entry name" value="HOX"/>
    <property type="match status" value="2"/>
</dbReference>
<evidence type="ECO:0000256" key="3">
    <source>
        <dbReference type="RuleBase" id="RU000682"/>
    </source>
</evidence>
<dbReference type="PANTHER" id="PTHR24333">
    <property type="entry name" value="HOMEO BOX HB9 LIKE A-RELATED"/>
    <property type="match status" value="1"/>
</dbReference>
<feature type="DNA-binding region" description="Homeobox" evidence="2">
    <location>
        <begin position="200"/>
        <end position="259"/>
    </location>
</feature>
<feature type="DNA-binding region" description="Homeobox" evidence="2">
    <location>
        <begin position="354"/>
        <end position="398"/>
    </location>
</feature>
<evidence type="ECO:0000313" key="7">
    <source>
        <dbReference type="Proteomes" id="UP000677803"/>
    </source>
</evidence>
<dbReference type="PANTHER" id="PTHR24333:SF5">
    <property type="entry name" value="VENT HOMEOBOX"/>
    <property type="match status" value="1"/>
</dbReference>
<dbReference type="GO" id="GO:0003677">
    <property type="term" value="F:DNA binding"/>
    <property type="evidence" value="ECO:0007669"/>
    <property type="project" value="UniProtKB-UniRule"/>
</dbReference>
<organism evidence="6 7">
    <name type="scientific">Menidia menidia</name>
    <name type="common">Atlantic silverside</name>
    <dbReference type="NCBI Taxonomy" id="238744"/>
    <lineage>
        <taxon>Eukaryota</taxon>
        <taxon>Metazoa</taxon>
        <taxon>Chordata</taxon>
        <taxon>Craniata</taxon>
        <taxon>Vertebrata</taxon>
        <taxon>Euteleostomi</taxon>
        <taxon>Actinopterygii</taxon>
        <taxon>Neopterygii</taxon>
        <taxon>Teleostei</taxon>
        <taxon>Neoteleostei</taxon>
        <taxon>Acanthomorphata</taxon>
        <taxon>Ovalentaria</taxon>
        <taxon>Atherinomorphae</taxon>
        <taxon>Atheriniformes</taxon>
        <taxon>Atherinopsidae</taxon>
        <taxon>Menidiinae</taxon>
        <taxon>Menidia</taxon>
    </lineage>
</organism>
<sequence>VSSGQLYELRRALADSVAPGLHTLTGYVKTSITSHYPLITRIDQALTEVSTYANSTRPGPYKRRPLRRGQKPQHSSPLLTFVGFTDPENMVKYFSVDWLAQSHRGDRGAGADPAPTCRPHVACMVQPSAPTFGKSYLQPKPKPSRPAPERAEPFASPHPQNCPSPISETSGYSSGYESEVASSECFSVDEGTEAERDGAQRRVRTKFSPEQISKLEKIFSKHKYLDSGERVKTAQKLNLTETQVRTWFQNRRMKLKREVQDYLAPQLPAVAFRPLPRVHYHPVAEWPTSPYHEERTLRAPEEAFHLKVHCEKEGFAKGSRSQYSPTSPNNSCGYASGSESEVGEDSEGEASAQQRRVRTKFTSEQIGKLERAFTKHRYLGATQRRKIAERLNLSETQHPLLSGQLPGGCGLLRPLRGAPPPASLLHHHHHHHYQPSLLLPPTLLR</sequence>
<feature type="region of interest" description="Disordered" evidence="4">
    <location>
        <begin position="316"/>
        <end position="361"/>
    </location>
</feature>